<name>A0A1H1P1T9_BRESA</name>
<organism evidence="1 2">
    <name type="scientific">Brevibacterium sandarakinum</name>
    <dbReference type="NCBI Taxonomy" id="629680"/>
    <lineage>
        <taxon>Bacteria</taxon>
        <taxon>Bacillati</taxon>
        <taxon>Actinomycetota</taxon>
        <taxon>Actinomycetes</taxon>
        <taxon>Micrococcales</taxon>
        <taxon>Brevibacteriaceae</taxon>
        <taxon>Brevibacterium</taxon>
    </lineage>
</organism>
<keyword evidence="2" id="KW-1185">Reference proteome</keyword>
<protein>
    <submittedName>
        <fullName evidence="1">Uncharacterized protein</fullName>
    </submittedName>
</protein>
<gene>
    <name evidence="1" type="ORF">SAMN04489751_1112</name>
</gene>
<dbReference type="RefSeq" id="WP_157691339.1">
    <property type="nucleotide sequence ID" value="NZ_LT629739.1"/>
</dbReference>
<proteinExistence type="predicted"/>
<dbReference type="Proteomes" id="UP000199700">
    <property type="component" value="Chromosome"/>
</dbReference>
<evidence type="ECO:0000313" key="1">
    <source>
        <dbReference type="EMBL" id="SDS05187.1"/>
    </source>
</evidence>
<dbReference type="EMBL" id="LT629739">
    <property type="protein sequence ID" value="SDS05187.1"/>
    <property type="molecule type" value="Genomic_DNA"/>
</dbReference>
<sequence>MNTVSLTPDTECHGYRLGISGKGFYQGMDNVDRRVSRSIEEINTGKPAWKNGGITVI</sequence>
<dbReference type="AlphaFoldDB" id="A0A1H1P1T9"/>
<accession>A0A1H1P1T9</accession>
<evidence type="ECO:0000313" key="2">
    <source>
        <dbReference type="Proteomes" id="UP000199700"/>
    </source>
</evidence>
<reference evidence="1" key="1">
    <citation type="submission" date="2016-10" db="EMBL/GenBank/DDBJ databases">
        <authorList>
            <person name="Varghese N."/>
            <person name="Submissions S."/>
        </authorList>
    </citation>
    <scope>NUCLEOTIDE SEQUENCE [LARGE SCALE GENOMIC DNA]</scope>
    <source>
        <strain evidence="1">DSM 22082</strain>
    </source>
</reference>